<dbReference type="Gene3D" id="1.10.10.60">
    <property type="entry name" value="Homeodomain-like"/>
    <property type="match status" value="1"/>
</dbReference>
<evidence type="ECO:0000259" key="11">
    <source>
        <dbReference type="PROSITE" id="PS50071"/>
    </source>
</evidence>
<evidence type="ECO:0000256" key="2">
    <source>
        <dbReference type="ARBA" id="ARBA00008190"/>
    </source>
</evidence>
<evidence type="ECO:0000259" key="12">
    <source>
        <dbReference type="PROSITE" id="PS51042"/>
    </source>
</evidence>
<organism evidence="13 14">
    <name type="scientific">Porites lobata</name>
    <dbReference type="NCBI Taxonomy" id="104759"/>
    <lineage>
        <taxon>Eukaryota</taxon>
        <taxon>Metazoa</taxon>
        <taxon>Cnidaria</taxon>
        <taxon>Anthozoa</taxon>
        <taxon>Hexacorallia</taxon>
        <taxon>Scleractinia</taxon>
        <taxon>Fungiina</taxon>
        <taxon>Poritidae</taxon>
        <taxon>Porites</taxon>
    </lineage>
</organism>
<dbReference type="SUPFAM" id="SSF47413">
    <property type="entry name" value="lambda repressor-like DNA-binding domains"/>
    <property type="match status" value="1"/>
</dbReference>
<feature type="DNA-binding region" description="Homeobox" evidence="8">
    <location>
        <begin position="155"/>
        <end position="215"/>
    </location>
</feature>
<dbReference type="EMBL" id="CALNXK010000036">
    <property type="protein sequence ID" value="CAH3121699.1"/>
    <property type="molecule type" value="Genomic_DNA"/>
</dbReference>
<comment type="caution">
    <text evidence="13">The sequence shown here is derived from an EMBL/GenBank/DDBJ whole genome shotgun (WGS) entry which is preliminary data.</text>
</comment>
<sequence length="220" mass="25189">MNSVTFKVTLDKEDRSALMTFVQEKGGSIEECAVQAARPQEAESLLISEDKNAEKDEREPVQTPKAIADGVIAWLKKNSVSQALFAEKILSRKQSTLSDVLRQPPAELPKGQGKWIYEKMENFLNDKQEQQQLIALKQGKRKAAVSSDEEEVNAAKKKRVHFTEFQLSGLNHAYGRTKGRPTAQLMEKLAENFDLEQHQVKTWFQNQRNKRKKQRMKLMC</sequence>
<dbReference type="InterPro" id="IPR001356">
    <property type="entry name" value="HD"/>
</dbReference>
<dbReference type="SMART" id="SM00389">
    <property type="entry name" value="HOX"/>
    <property type="match status" value="1"/>
</dbReference>
<dbReference type="Gene3D" id="1.10.260.40">
    <property type="entry name" value="lambda repressor-like DNA-binding domains"/>
    <property type="match status" value="1"/>
</dbReference>
<dbReference type="PROSITE" id="PS51042">
    <property type="entry name" value="CUT"/>
    <property type="match status" value="1"/>
</dbReference>
<dbReference type="InterPro" id="IPR009057">
    <property type="entry name" value="Homeodomain-like_sf"/>
</dbReference>
<dbReference type="Proteomes" id="UP001159405">
    <property type="component" value="Unassembled WGS sequence"/>
</dbReference>
<evidence type="ECO:0000256" key="1">
    <source>
        <dbReference type="ARBA" id="ARBA00004123"/>
    </source>
</evidence>
<evidence type="ECO:0000256" key="5">
    <source>
        <dbReference type="ARBA" id="ARBA00023155"/>
    </source>
</evidence>
<dbReference type="CDD" id="cd00086">
    <property type="entry name" value="homeodomain"/>
    <property type="match status" value="1"/>
</dbReference>
<evidence type="ECO:0000256" key="7">
    <source>
        <dbReference type="ARBA" id="ARBA00023242"/>
    </source>
</evidence>
<dbReference type="InterPro" id="IPR051649">
    <property type="entry name" value="CUT_Homeobox"/>
</dbReference>
<evidence type="ECO:0000256" key="10">
    <source>
        <dbReference type="RuleBase" id="RU361129"/>
    </source>
</evidence>
<dbReference type="SMART" id="SM01109">
    <property type="entry name" value="CUT"/>
    <property type="match status" value="1"/>
</dbReference>
<dbReference type="InterPro" id="IPR010982">
    <property type="entry name" value="Lambda_DNA-bd_dom_sf"/>
</dbReference>
<evidence type="ECO:0000313" key="13">
    <source>
        <dbReference type="EMBL" id="CAH3121699.1"/>
    </source>
</evidence>
<accession>A0ABN8NXZ4</accession>
<dbReference type="SUPFAM" id="SSF46689">
    <property type="entry name" value="Homeodomain-like"/>
    <property type="match status" value="1"/>
</dbReference>
<dbReference type="PROSITE" id="PS50071">
    <property type="entry name" value="HOMEOBOX_2"/>
    <property type="match status" value="1"/>
</dbReference>
<keyword evidence="4 8" id="KW-0238">DNA-binding</keyword>
<protein>
    <recommendedName>
        <fullName evidence="10">One cut domain family member</fullName>
    </recommendedName>
</protein>
<evidence type="ECO:0000256" key="9">
    <source>
        <dbReference type="RuleBase" id="RU000682"/>
    </source>
</evidence>
<dbReference type="PANTHER" id="PTHR14057">
    <property type="entry name" value="TRANSCRIPTION FACTOR ONECUT"/>
    <property type="match status" value="1"/>
</dbReference>
<keyword evidence="3 10" id="KW-0805">Transcription regulation</keyword>
<evidence type="ECO:0000256" key="8">
    <source>
        <dbReference type="PROSITE-ProRule" id="PRU00108"/>
    </source>
</evidence>
<comment type="subcellular location">
    <subcellularLocation>
        <location evidence="1 8 9">Nucleus</location>
    </subcellularLocation>
</comment>
<evidence type="ECO:0000256" key="4">
    <source>
        <dbReference type="ARBA" id="ARBA00023125"/>
    </source>
</evidence>
<evidence type="ECO:0000256" key="3">
    <source>
        <dbReference type="ARBA" id="ARBA00023015"/>
    </source>
</evidence>
<gene>
    <name evidence="13" type="ORF">PLOB_00028886</name>
</gene>
<evidence type="ECO:0000313" key="14">
    <source>
        <dbReference type="Proteomes" id="UP001159405"/>
    </source>
</evidence>
<dbReference type="InterPro" id="IPR003350">
    <property type="entry name" value="CUT_dom"/>
</dbReference>
<comment type="similarity">
    <text evidence="2 10">Belongs to the CUT homeobox family.</text>
</comment>
<dbReference type="PANTHER" id="PTHR14057:SF47">
    <property type="entry name" value="HOMEOBOX PROTEIN ONECUT"/>
    <property type="match status" value="1"/>
</dbReference>
<feature type="domain" description="CUT" evidence="12">
    <location>
        <begin position="53"/>
        <end position="139"/>
    </location>
</feature>
<proteinExistence type="inferred from homology"/>
<keyword evidence="14" id="KW-1185">Reference proteome</keyword>
<feature type="domain" description="Homeobox" evidence="11">
    <location>
        <begin position="153"/>
        <end position="214"/>
    </location>
</feature>
<keyword evidence="6 10" id="KW-0804">Transcription</keyword>
<dbReference type="Pfam" id="PF00046">
    <property type="entry name" value="Homeodomain"/>
    <property type="match status" value="1"/>
</dbReference>
<name>A0ABN8NXZ4_9CNID</name>
<keyword evidence="7 8" id="KW-0539">Nucleus</keyword>
<keyword evidence="5 8" id="KW-0371">Homeobox</keyword>
<dbReference type="Pfam" id="PF02376">
    <property type="entry name" value="CUT"/>
    <property type="match status" value="1"/>
</dbReference>
<reference evidence="13 14" key="1">
    <citation type="submission" date="2022-05" db="EMBL/GenBank/DDBJ databases">
        <authorList>
            <consortium name="Genoscope - CEA"/>
            <person name="William W."/>
        </authorList>
    </citation>
    <scope>NUCLEOTIDE SEQUENCE [LARGE SCALE GENOMIC DNA]</scope>
</reference>
<evidence type="ECO:0000256" key="6">
    <source>
        <dbReference type="ARBA" id="ARBA00023163"/>
    </source>
</evidence>